<evidence type="ECO:0000259" key="8">
    <source>
        <dbReference type="PROSITE" id="PS50905"/>
    </source>
</evidence>
<feature type="binding site" evidence="6">
    <location>
        <position position="126"/>
    </location>
    <ligand>
        <name>Fe cation</name>
        <dbReference type="ChEBI" id="CHEBI:24875"/>
        <label>1</label>
    </ligand>
</feature>
<feature type="binding site" evidence="6">
    <location>
        <position position="52"/>
    </location>
    <ligand>
        <name>Fe cation</name>
        <dbReference type="ChEBI" id="CHEBI:24875"/>
        <label>1</label>
    </ligand>
</feature>
<name>A0A9D1JXK1_9BACT</name>
<dbReference type="SUPFAM" id="SSF47240">
    <property type="entry name" value="Ferritin-like"/>
    <property type="match status" value="1"/>
</dbReference>
<dbReference type="FunFam" id="1.20.1260.10:FF:000001">
    <property type="entry name" value="Non-heme ferritin"/>
    <property type="match status" value="1"/>
</dbReference>
<evidence type="ECO:0000256" key="7">
    <source>
        <dbReference type="RuleBase" id="RU361145"/>
    </source>
</evidence>
<dbReference type="Gene3D" id="1.20.1260.10">
    <property type="match status" value="1"/>
</dbReference>
<protein>
    <recommendedName>
        <fullName evidence="7">Ferritin</fullName>
        <ecNumber evidence="7">1.16.3.2</ecNumber>
    </recommendedName>
</protein>
<dbReference type="PANTHER" id="PTHR11431">
    <property type="entry name" value="FERRITIN"/>
    <property type="match status" value="1"/>
</dbReference>
<feature type="binding site" evidence="6">
    <location>
        <position position="49"/>
    </location>
    <ligand>
        <name>Fe cation</name>
        <dbReference type="ChEBI" id="CHEBI:24875"/>
        <label>1</label>
    </ligand>
</feature>
<comment type="subcellular location">
    <subcellularLocation>
        <location evidence="7">Cytoplasm</location>
    </subcellularLocation>
</comment>
<dbReference type="EC" id="1.16.3.2" evidence="7"/>
<feature type="domain" description="Ferritin-like diiron" evidence="8">
    <location>
        <begin position="1"/>
        <end position="144"/>
    </location>
</feature>
<comment type="caution">
    <text evidence="9">The sequence shown here is derived from an EMBL/GenBank/DDBJ whole genome shotgun (WGS) entry which is preliminary data.</text>
</comment>
<dbReference type="Proteomes" id="UP000886865">
    <property type="component" value="Unassembled WGS sequence"/>
</dbReference>
<reference evidence="9" key="1">
    <citation type="submission" date="2020-10" db="EMBL/GenBank/DDBJ databases">
        <authorList>
            <person name="Gilroy R."/>
        </authorList>
    </citation>
    <scope>NUCLEOTIDE SEQUENCE</scope>
    <source>
        <strain evidence="9">CHK152-2871</strain>
    </source>
</reference>
<evidence type="ECO:0000313" key="10">
    <source>
        <dbReference type="Proteomes" id="UP000886865"/>
    </source>
</evidence>
<dbReference type="GO" id="GO:0042802">
    <property type="term" value="F:identical protein binding"/>
    <property type="evidence" value="ECO:0007669"/>
    <property type="project" value="UniProtKB-ARBA"/>
</dbReference>
<gene>
    <name evidence="9" type="ORF">IAA86_06030</name>
</gene>
<proteinExistence type="inferred from homology"/>
<dbReference type="InterPro" id="IPR001519">
    <property type="entry name" value="Ferritin"/>
</dbReference>
<dbReference type="GO" id="GO:0008198">
    <property type="term" value="F:ferrous iron binding"/>
    <property type="evidence" value="ECO:0007669"/>
    <property type="project" value="TreeGrafter"/>
</dbReference>
<dbReference type="InterPro" id="IPR041719">
    <property type="entry name" value="Ferritin_prok"/>
</dbReference>
<feature type="binding site" evidence="6">
    <location>
        <position position="16"/>
    </location>
    <ligand>
        <name>Fe cation</name>
        <dbReference type="ChEBI" id="CHEBI:24875"/>
        <label>1</label>
    </ligand>
</feature>
<sequence>MDNKTNELLNQQINFEFYSAYLYLAMSTYFSEINMDGFAKFMKNQAKEELEHAQKIYDYLLLRDKKITYQKIEAPDTDWVNAQDVLEDAIEHEKMISTRIHTLYKNAKETDDFATMNFLNWFVEEQLEEEEKFRVLKEKIKAFDECSCTLEAMDRELNKD</sequence>
<dbReference type="CDD" id="cd01055">
    <property type="entry name" value="Nonheme_Ferritin"/>
    <property type="match status" value="1"/>
</dbReference>
<keyword evidence="5 6" id="KW-0408">Iron</keyword>
<evidence type="ECO:0000256" key="5">
    <source>
        <dbReference type="ARBA" id="ARBA00023004"/>
    </source>
</evidence>
<dbReference type="PROSITE" id="PS50905">
    <property type="entry name" value="FERRITIN_LIKE"/>
    <property type="match status" value="1"/>
</dbReference>
<evidence type="ECO:0000256" key="2">
    <source>
        <dbReference type="ARBA" id="ARBA00022434"/>
    </source>
</evidence>
<dbReference type="EMBL" id="DVJQ01000049">
    <property type="protein sequence ID" value="HIS74559.1"/>
    <property type="molecule type" value="Genomic_DNA"/>
</dbReference>
<dbReference type="InterPro" id="IPR009078">
    <property type="entry name" value="Ferritin-like_SF"/>
</dbReference>
<evidence type="ECO:0000256" key="3">
    <source>
        <dbReference type="ARBA" id="ARBA00022723"/>
    </source>
</evidence>
<dbReference type="InterPro" id="IPR008331">
    <property type="entry name" value="Ferritin_DPS_dom"/>
</dbReference>
<comment type="catalytic activity">
    <reaction evidence="7">
        <text>4 Fe(2+) + O2 + 6 H2O = 4 iron(III) oxide-hydroxide + 12 H(+)</text>
        <dbReference type="Rhea" id="RHEA:11972"/>
        <dbReference type="ChEBI" id="CHEBI:15377"/>
        <dbReference type="ChEBI" id="CHEBI:15378"/>
        <dbReference type="ChEBI" id="CHEBI:15379"/>
        <dbReference type="ChEBI" id="CHEBI:29033"/>
        <dbReference type="ChEBI" id="CHEBI:78619"/>
        <dbReference type="EC" id="1.16.3.2"/>
    </reaction>
</comment>
<dbReference type="InterPro" id="IPR009040">
    <property type="entry name" value="Ferritin-like_diiron"/>
</dbReference>
<keyword evidence="4" id="KW-0560">Oxidoreductase</keyword>
<accession>A0A9D1JXK1</accession>
<dbReference type="Pfam" id="PF00210">
    <property type="entry name" value="Ferritin"/>
    <property type="match status" value="1"/>
</dbReference>
<evidence type="ECO:0000256" key="6">
    <source>
        <dbReference type="PIRSR" id="PIRSR601519-1"/>
    </source>
</evidence>
<organism evidence="9 10">
    <name type="scientific">Candidatus Galligastranaerophilus intestinavium</name>
    <dbReference type="NCBI Taxonomy" id="2840836"/>
    <lineage>
        <taxon>Bacteria</taxon>
        <taxon>Candidatus Galligastranaerophilus</taxon>
    </lineage>
</organism>
<keyword evidence="2 7" id="KW-0409">Iron storage</keyword>
<dbReference type="GO" id="GO:0005829">
    <property type="term" value="C:cytosol"/>
    <property type="evidence" value="ECO:0007669"/>
    <property type="project" value="TreeGrafter"/>
</dbReference>
<dbReference type="GO" id="GO:0006826">
    <property type="term" value="P:iron ion transport"/>
    <property type="evidence" value="ECO:0007669"/>
    <property type="project" value="InterPro"/>
</dbReference>
<dbReference type="GO" id="GO:0008199">
    <property type="term" value="F:ferric iron binding"/>
    <property type="evidence" value="ECO:0007669"/>
    <property type="project" value="InterPro"/>
</dbReference>
<dbReference type="AlphaFoldDB" id="A0A9D1JXK1"/>
<comment type="similarity">
    <text evidence="1 7">Belongs to the ferritin family. Prokaryotic subfamily.</text>
</comment>
<dbReference type="GO" id="GO:0006879">
    <property type="term" value="P:intracellular iron ion homeostasis"/>
    <property type="evidence" value="ECO:0007669"/>
    <property type="project" value="UniProtKB-KW"/>
</dbReference>
<evidence type="ECO:0000313" key="9">
    <source>
        <dbReference type="EMBL" id="HIS74559.1"/>
    </source>
</evidence>
<dbReference type="PANTHER" id="PTHR11431:SF127">
    <property type="entry name" value="BACTERIAL NON-HEME FERRITIN"/>
    <property type="match status" value="1"/>
</dbReference>
<evidence type="ECO:0000256" key="4">
    <source>
        <dbReference type="ARBA" id="ARBA00023002"/>
    </source>
</evidence>
<keyword evidence="7" id="KW-0963">Cytoplasm</keyword>
<dbReference type="InterPro" id="IPR012347">
    <property type="entry name" value="Ferritin-like"/>
</dbReference>
<comment type="function">
    <text evidence="7">Iron-storage protein.</text>
</comment>
<feature type="binding site" evidence="6">
    <location>
        <position position="93"/>
    </location>
    <ligand>
        <name>Fe cation</name>
        <dbReference type="ChEBI" id="CHEBI:24875"/>
        <label>1</label>
    </ligand>
</feature>
<evidence type="ECO:0000256" key="1">
    <source>
        <dbReference type="ARBA" id="ARBA00006950"/>
    </source>
</evidence>
<reference evidence="9" key="2">
    <citation type="journal article" date="2021" name="PeerJ">
        <title>Extensive microbial diversity within the chicken gut microbiome revealed by metagenomics and culture.</title>
        <authorList>
            <person name="Gilroy R."/>
            <person name="Ravi A."/>
            <person name="Getino M."/>
            <person name="Pursley I."/>
            <person name="Horton D.L."/>
            <person name="Alikhan N.F."/>
            <person name="Baker D."/>
            <person name="Gharbi K."/>
            <person name="Hall N."/>
            <person name="Watson M."/>
            <person name="Adriaenssens E.M."/>
            <person name="Foster-Nyarko E."/>
            <person name="Jarju S."/>
            <person name="Secka A."/>
            <person name="Antonio M."/>
            <person name="Oren A."/>
            <person name="Chaudhuri R.R."/>
            <person name="La Ragione R."/>
            <person name="Hildebrand F."/>
            <person name="Pallen M.J."/>
        </authorList>
    </citation>
    <scope>NUCLEOTIDE SEQUENCE</scope>
    <source>
        <strain evidence="9">CHK152-2871</strain>
    </source>
</reference>
<keyword evidence="3 6" id="KW-0479">Metal-binding</keyword>
<dbReference type="GO" id="GO:0004322">
    <property type="term" value="F:ferroxidase activity"/>
    <property type="evidence" value="ECO:0007669"/>
    <property type="project" value="TreeGrafter"/>
</dbReference>